<dbReference type="AlphaFoldDB" id="A0A812NLE2"/>
<accession>A0A812NLE2</accession>
<evidence type="ECO:0000256" key="5">
    <source>
        <dbReference type="ARBA" id="ARBA00023136"/>
    </source>
</evidence>
<proteinExistence type="inferred from homology"/>
<keyword evidence="3 6" id="KW-0812">Transmembrane</keyword>
<sequence length="422" mass="47656">MKAIIKVMMLGFSLLQMWFLNTFREFQNALHDKDKEKFYATLFLMFKVVLSIMPLWGLRELLRGTLALEWRRYLTGALLTRYIGDSRMYYRLKLLGKGLDNPDQRIAQDCGEFTDAILQFLALLVQNIMLILLQSSLLFNISRDLFYFVVVYSVVLNVLTFVVFGGPLTRLRRRTLAQEATFRFGLVRVREHAESIAFYSGAGFERWRCQELFTSLMHTLYRMLGVTVSFSVILAAANYVVRVAPFAVLAGKYFAGDIDFGAMMEAFSILSGLETAFTTLVSQMSAITDMGAQAIRIQQIWDLVSERSEELADNPAITLERDAGNNGQEPPVLLQMEEVTLQTPSGHAVLVERLSFQLKQGESLLLSGPSGVGKSSLLRCIAGLWGRGTGSIRCCPQRQTFFLPQETYLCLGSLRENAIYPQ</sequence>
<dbReference type="GO" id="GO:0016020">
    <property type="term" value="C:membrane"/>
    <property type="evidence" value="ECO:0007669"/>
    <property type="project" value="InterPro"/>
</dbReference>
<evidence type="ECO:0000313" key="9">
    <source>
        <dbReference type="Proteomes" id="UP000604046"/>
    </source>
</evidence>
<dbReference type="Proteomes" id="UP000604046">
    <property type="component" value="Unassembled WGS sequence"/>
</dbReference>
<feature type="transmembrane region" description="Helical" evidence="6">
    <location>
        <begin position="40"/>
        <end position="58"/>
    </location>
</feature>
<dbReference type="SUPFAM" id="SSF52540">
    <property type="entry name" value="P-loop containing nucleoside triphosphate hydrolases"/>
    <property type="match status" value="1"/>
</dbReference>
<dbReference type="PANTHER" id="PTHR11384:SF59">
    <property type="entry name" value="LYSOSOMAL COBALAMIN TRANSPORTER ABCD4"/>
    <property type="match status" value="1"/>
</dbReference>
<dbReference type="SUPFAM" id="SSF90123">
    <property type="entry name" value="ABC transporter transmembrane region"/>
    <property type="match status" value="1"/>
</dbReference>
<dbReference type="InterPro" id="IPR003439">
    <property type="entry name" value="ABC_transporter-like_ATP-bd"/>
</dbReference>
<keyword evidence="9" id="KW-1185">Reference proteome</keyword>
<dbReference type="InterPro" id="IPR027417">
    <property type="entry name" value="P-loop_NTPase"/>
</dbReference>
<evidence type="ECO:0000259" key="7">
    <source>
        <dbReference type="PROSITE" id="PS50929"/>
    </source>
</evidence>
<dbReference type="Gene3D" id="1.20.1560.10">
    <property type="entry name" value="ABC transporter type 1, transmembrane domain"/>
    <property type="match status" value="1"/>
</dbReference>
<comment type="similarity">
    <text evidence="1">Belongs to the ABC transporter superfamily. ABCD family. Peroxisomal fatty acyl CoA transporter (TC 3.A.1.203) subfamily.</text>
</comment>
<dbReference type="PROSITE" id="PS50929">
    <property type="entry name" value="ABC_TM1F"/>
    <property type="match status" value="1"/>
</dbReference>
<evidence type="ECO:0000313" key="8">
    <source>
        <dbReference type="EMBL" id="CAE7326433.1"/>
    </source>
</evidence>
<dbReference type="Pfam" id="PF00005">
    <property type="entry name" value="ABC_tran"/>
    <property type="match status" value="1"/>
</dbReference>
<dbReference type="InterPro" id="IPR050835">
    <property type="entry name" value="ABC_transporter_sub-D"/>
</dbReference>
<dbReference type="GO" id="GO:0016887">
    <property type="term" value="F:ATP hydrolysis activity"/>
    <property type="evidence" value="ECO:0007669"/>
    <property type="project" value="InterPro"/>
</dbReference>
<dbReference type="EMBL" id="CAJNDS010002100">
    <property type="protein sequence ID" value="CAE7326433.1"/>
    <property type="molecule type" value="Genomic_DNA"/>
</dbReference>
<dbReference type="InterPro" id="IPR011527">
    <property type="entry name" value="ABC1_TM_dom"/>
</dbReference>
<dbReference type="PANTHER" id="PTHR11384">
    <property type="entry name" value="ATP-BINDING CASSETTE, SUB-FAMILY D MEMBER"/>
    <property type="match status" value="1"/>
</dbReference>
<evidence type="ECO:0000256" key="1">
    <source>
        <dbReference type="ARBA" id="ARBA00008575"/>
    </source>
</evidence>
<evidence type="ECO:0000256" key="2">
    <source>
        <dbReference type="ARBA" id="ARBA00022448"/>
    </source>
</evidence>
<dbReference type="Pfam" id="PF06472">
    <property type="entry name" value="ABC_membrane_2"/>
    <property type="match status" value="1"/>
</dbReference>
<feature type="non-terminal residue" evidence="8">
    <location>
        <position position="422"/>
    </location>
</feature>
<reference evidence="8" key="1">
    <citation type="submission" date="2021-02" db="EMBL/GenBank/DDBJ databases">
        <authorList>
            <person name="Dougan E. K."/>
            <person name="Rhodes N."/>
            <person name="Thang M."/>
            <person name="Chan C."/>
        </authorList>
    </citation>
    <scope>NUCLEOTIDE SEQUENCE</scope>
</reference>
<evidence type="ECO:0000256" key="6">
    <source>
        <dbReference type="SAM" id="Phobius"/>
    </source>
</evidence>
<dbReference type="OrthoDB" id="422637at2759"/>
<feature type="transmembrane region" description="Helical" evidence="6">
    <location>
        <begin position="145"/>
        <end position="164"/>
    </location>
</feature>
<keyword evidence="5 6" id="KW-0472">Membrane</keyword>
<organism evidence="8 9">
    <name type="scientific">Symbiodinium natans</name>
    <dbReference type="NCBI Taxonomy" id="878477"/>
    <lineage>
        <taxon>Eukaryota</taxon>
        <taxon>Sar</taxon>
        <taxon>Alveolata</taxon>
        <taxon>Dinophyceae</taxon>
        <taxon>Suessiales</taxon>
        <taxon>Symbiodiniaceae</taxon>
        <taxon>Symbiodinium</taxon>
    </lineage>
</organism>
<comment type="caution">
    <text evidence="8">The sequence shown here is derived from an EMBL/GenBank/DDBJ whole genome shotgun (WGS) entry which is preliminary data.</text>
</comment>
<dbReference type="InterPro" id="IPR036640">
    <property type="entry name" value="ABC1_TM_sf"/>
</dbReference>
<gene>
    <name evidence="8" type="ORF">SNAT2548_LOCUS17092</name>
</gene>
<keyword evidence="4 6" id="KW-1133">Transmembrane helix</keyword>
<dbReference type="GO" id="GO:0005524">
    <property type="term" value="F:ATP binding"/>
    <property type="evidence" value="ECO:0007669"/>
    <property type="project" value="InterPro"/>
</dbReference>
<protein>
    <recommendedName>
        <fullName evidence="7">ABC transmembrane type-1 domain-containing protein</fullName>
    </recommendedName>
</protein>
<name>A0A812NLE2_9DINO</name>
<dbReference type="GO" id="GO:0140359">
    <property type="term" value="F:ABC-type transporter activity"/>
    <property type="evidence" value="ECO:0007669"/>
    <property type="project" value="InterPro"/>
</dbReference>
<dbReference type="Gene3D" id="3.40.50.300">
    <property type="entry name" value="P-loop containing nucleotide triphosphate hydrolases"/>
    <property type="match status" value="1"/>
</dbReference>
<evidence type="ECO:0000256" key="3">
    <source>
        <dbReference type="ARBA" id="ARBA00022692"/>
    </source>
</evidence>
<feature type="domain" description="ABC transmembrane type-1" evidence="7">
    <location>
        <begin position="1"/>
        <end position="289"/>
    </location>
</feature>
<keyword evidence="2" id="KW-0813">Transport</keyword>
<feature type="transmembrane region" description="Helical" evidence="6">
    <location>
        <begin position="116"/>
        <end position="139"/>
    </location>
</feature>
<evidence type="ECO:0000256" key="4">
    <source>
        <dbReference type="ARBA" id="ARBA00022989"/>
    </source>
</evidence>